<evidence type="ECO:0000313" key="1">
    <source>
        <dbReference type="EMBL" id="TFK72569.1"/>
    </source>
</evidence>
<accession>A0ACD3B4L9</accession>
<name>A0ACD3B4L9_9AGAR</name>
<evidence type="ECO:0000313" key="2">
    <source>
        <dbReference type="Proteomes" id="UP000308600"/>
    </source>
</evidence>
<gene>
    <name evidence="1" type="ORF">BDN72DRAFT_316978</name>
</gene>
<dbReference type="Proteomes" id="UP000308600">
    <property type="component" value="Unassembled WGS sequence"/>
</dbReference>
<sequence>MSSENEIQAAGLLPDSQRRDPRDLTTLQDILSCLSSYESEEAELSNTLSGLLGARDSIVESLTRLQSLVPQLDELRGESAELSARVSRTAQTADRVGSRVRSLDEEMGRVREAGERVGQVVELKSSLSALAAAIESQDWETAVRHCAKAMSLPRAVISGPFAETAVPTAENHLPPAQTLQSAREHLLTVFRQNFVQSSRSRDSTATTRFFKLFPAIGWEEEGLQAYAEFVIDLVRVRPPPSAKMSSPLYFVTAMTALFESIAVIVDQHQPVVEKYYGGGKMKVVLERLLQECDRVVKSLLESWKEERSIQRRLSEIANLQAPAHNPNRRPQATPEEITVDPREVDKTLSEISGMVGRWFLFQKFLFDVFQGGAPEQSLSGDEVLNMLEQSQSTNLFEDLITSYYMPMEIWYTRTTIDKAHRLSTSDNTQYPLASTTPDDVFYILKAVFSRLISMGSHNAMSAMVAQLREIMERDFARVIKKKLDDVYRNSNPNQGLRGDKADRENRATFIMLLNDLDTSSSHVDRLMRDISGSPLLEQQFIELHHEEAKTRLLGFITISTKFQSMLRVGIEQLFNQLIRPRLRTFISDVYRDVSYALDDPADAAAEYQDNVRKRFIQGWEGLVEGYKDMCTENNYQLLFGLILDVIIRPWEKLVLSMKFNQRGVMRFERDVTAIRSYLTSQTTFGDAREKFARLQQIITVLDLDAEDDVDEFYNGSGIPWRLTANEAKAIVALKV</sequence>
<organism evidence="1 2">
    <name type="scientific">Pluteus cervinus</name>
    <dbReference type="NCBI Taxonomy" id="181527"/>
    <lineage>
        <taxon>Eukaryota</taxon>
        <taxon>Fungi</taxon>
        <taxon>Dikarya</taxon>
        <taxon>Basidiomycota</taxon>
        <taxon>Agaricomycotina</taxon>
        <taxon>Agaricomycetes</taxon>
        <taxon>Agaricomycetidae</taxon>
        <taxon>Agaricales</taxon>
        <taxon>Pluteineae</taxon>
        <taxon>Pluteaceae</taxon>
        <taxon>Pluteus</taxon>
    </lineage>
</organism>
<dbReference type="EMBL" id="ML208284">
    <property type="protein sequence ID" value="TFK72569.1"/>
    <property type="molecule type" value="Genomic_DNA"/>
</dbReference>
<proteinExistence type="predicted"/>
<protein>
    <submittedName>
        <fullName evidence="1">COG4-domain-containing protein</fullName>
    </submittedName>
</protein>
<keyword evidence="2" id="KW-1185">Reference proteome</keyword>
<reference evidence="1 2" key="1">
    <citation type="journal article" date="2019" name="Nat. Ecol. Evol.">
        <title>Megaphylogeny resolves global patterns of mushroom evolution.</title>
        <authorList>
            <person name="Varga T."/>
            <person name="Krizsan K."/>
            <person name="Foldi C."/>
            <person name="Dima B."/>
            <person name="Sanchez-Garcia M."/>
            <person name="Sanchez-Ramirez S."/>
            <person name="Szollosi G.J."/>
            <person name="Szarkandi J.G."/>
            <person name="Papp V."/>
            <person name="Albert L."/>
            <person name="Andreopoulos W."/>
            <person name="Angelini C."/>
            <person name="Antonin V."/>
            <person name="Barry K.W."/>
            <person name="Bougher N.L."/>
            <person name="Buchanan P."/>
            <person name="Buyck B."/>
            <person name="Bense V."/>
            <person name="Catcheside P."/>
            <person name="Chovatia M."/>
            <person name="Cooper J."/>
            <person name="Damon W."/>
            <person name="Desjardin D."/>
            <person name="Finy P."/>
            <person name="Geml J."/>
            <person name="Haridas S."/>
            <person name="Hughes K."/>
            <person name="Justo A."/>
            <person name="Karasinski D."/>
            <person name="Kautmanova I."/>
            <person name="Kiss B."/>
            <person name="Kocsube S."/>
            <person name="Kotiranta H."/>
            <person name="LaButti K.M."/>
            <person name="Lechner B.E."/>
            <person name="Liimatainen K."/>
            <person name="Lipzen A."/>
            <person name="Lukacs Z."/>
            <person name="Mihaltcheva S."/>
            <person name="Morgado L.N."/>
            <person name="Niskanen T."/>
            <person name="Noordeloos M.E."/>
            <person name="Ohm R.A."/>
            <person name="Ortiz-Santana B."/>
            <person name="Ovrebo C."/>
            <person name="Racz N."/>
            <person name="Riley R."/>
            <person name="Savchenko A."/>
            <person name="Shiryaev A."/>
            <person name="Soop K."/>
            <person name="Spirin V."/>
            <person name="Szebenyi C."/>
            <person name="Tomsovsky M."/>
            <person name="Tulloss R.E."/>
            <person name="Uehling J."/>
            <person name="Grigoriev I.V."/>
            <person name="Vagvolgyi C."/>
            <person name="Papp T."/>
            <person name="Martin F.M."/>
            <person name="Miettinen O."/>
            <person name="Hibbett D.S."/>
            <person name="Nagy L.G."/>
        </authorList>
    </citation>
    <scope>NUCLEOTIDE SEQUENCE [LARGE SCALE GENOMIC DNA]</scope>
    <source>
        <strain evidence="1 2">NL-1719</strain>
    </source>
</reference>